<feature type="transmembrane region" description="Helical" evidence="12">
    <location>
        <begin position="461"/>
        <end position="482"/>
    </location>
</feature>
<keyword evidence="6" id="KW-0378">Hydrolase</keyword>
<evidence type="ECO:0000256" key="8">
    <source>
        <dbReference type="ARBA" id="ARBA00022989"/>
    </source>
</evidence>
<evidence type="ECO:0008006" key="18">
    <source>
        <dbReference type="Google" id="ProtNLM"/>
    </source>
</evidence>
<feature type="transmembrane region" description="Helical" evidence="12">
    <location>
        <begin position="395"/>
        <end position="416"/>
    </location>
</feature>
<accession>A0A084QL13</accession>
<feature type="region of interest" description="Disordered" evidence="11">
    <location>
        <begin position="606"/>
        <end position="677"/>
    </location>
</feature>
<dbReference type="Gene3D" id="3.40.50.300">
    <property type="entry name" value="P-loop containing nucleotide triphosphate hydrolases"/>
    <property type="match status" value="1"/>
</dbReference>
<dbReference type="GO" id="GO:0016787">
    <property type="term" value="F:hydrolase activity"/>
    <property type="evidence" value="ECO:0007669"/>
    <property type="project" value="UniProtKB-KW"/>
</dbReference>
<evidence type="ECO:0000256" key="5">
    <source>
        <dbReference type="ARBA" id="ARBA00022741"/>
    </source>
</evidence>
<dbReference type="InterPro" id="IPR050496">
    <property type="entry name" value="SNF2_RAD54_helicase_repair"/>
</dbReference>
<keyword evidence="3" id="KW-0813">Transport</keyword>
<evidence type="ECO:0000256" key="4">
    <source>
        <dbReference type="ARBA" id="ARBA00022692"/>
    </source>
</evidence>
<evidence type="ECO:0000256" key="6">
    <source>
        <dbReference type="ARBA" id="ARBA00022801"/>
    </source>
</evidence>
<keyword evidence="7" id="KW-0067">ATP-binding</keyword>
<evidence type="ECO:0000256" key="9">
    <source>
        <dbReference type="ARBA" id="ARBA00023136"/>
    </source>
</evidence>
<keyword evidence="10" id="KW-0539">Nucleus</keyword>
<dbReference type="SMART" id="SM00487">
    <property type="entry name" value="DEXDc"/>
    <property type="match status" value="1"/>
</dbReference>
<feature type="compositionally biased region" description="Basic residues" evidence="11">
    <location>
        <begin position="648"/>
        <end position="666"/>
    </location>
</feature>
<dbReference type="PANTHER" id="PTHR45629">
    <property type="entry name" value="SNF2/RAD54 FAMILY MEMBER"/>
    <property type="match status" value="1"/>
</dbReference>
<dbReference type="InterPro" id="IPR049730">
    <property type="entry name" value="SNF2/RAD54-like_C"/>
</dbReference>
<feature type="domain" description="Major facilitator superfamily (MFS) profile" evidence="13">
    <location>
        <begin position="68"/>
        <end position="488"/>
    </location>
</feature>
<evidence type="ECO:0000256" key="7">
    <source>
        <dbReference type="ARBA" id="ARBA00022840"/>
    </source>
</evidence>
<dbReference type="Gene3D" id="3.40.50.10810">
    <property type="entry name" value="Tandem AAA-ATPase domain"/>
    <property type="match status" value="1"/>
</dbReference>
<dbReference type="InterPro" id="IPR036259">
    <property type="entry name" value="MFS_trans_sf"/>
</dbReference>
<dbReference type="Pfam" id="PF00271">
    <property type="entry name" value="Helicase_C"/>
    <property type="match status" value="1"/>
</dbReference>
<organism evidence="16 17">
    <name type="scientific">Stachybotrys chlorohalonatus (strain IBT 40285)</name>
    <dbReference type="NCBI Taxonomy" id="1283841"/>
    <lineage>
        <taxon>Eukaryota</taxon>
        <taxon>Fungi</taxon>
        <taxon>Dikarya</taxon>
        <taxon>Ascomycota</taxon>
        <taxon>Pezizomycotina</taxon>
        <taxon>Sordariomycetes</taxon>
        <taxon>Hypocreomycetidae</taxon>
        <taxon>Hypocreales</taxon>
        <taxon>Stachybotryaceae</taxon>
        <taxon>Stachybotrys</taxon>
    </lineage>
</organism>
<feature type="region of interest" description="Disordered" evidence="11">
    <location>
        <begin position="725"/>
        <end position="746"/>
    </location>
</feature>
<dbReference type="OrthoDB" id="413460at2759"/>
<dbReference type="Pfam" id="PF25806">
    <property type="entry name" value="RHH_ERCC6L2"/>
    <property type="match status" value="1"/>
</dbReference>
<evidence type="ECO:0000259" key="14">
    <source>
        <dbReference type="PROSITE" id="PS51192"/>
    </source>
</evidence>
<feature type="transmembrane region" description="Helical" evidence="12">
    <location>
        <begin position="306"/>
        <end position="325"/>
    </location>
</feature>
<feature type="transmembrane region" description="Helical" evidence="12">
    <location>
        <begin position="167"/>
        <end position="186"/>
    </location>
</feature>
<feature type="domain" description="Helicase C-terminal" evidence="15">
    <location>
        <begin position="1146"/>
        <end position="1299"/>
    </location>
</feature>
<dbReference type="Proteomes" id="UP000028524">
    <property type="component" value="Unassembled WGS sequence"/>
</dbReference>
<dbReference type="CDD" id="cd18793">
    <property type="entry name" value="SF2_C_SNF"/>
    <property type="match status" value="1"/>
</dbReference>
<feature type="region of interest" description="Disordered" evidence="11">
    <location>
        <begin position="1596"/>
        <end position="1626"/>
    </location>
</feature>
<feature type="domain" description="Helicase ATP-binding" evidence="14">
    <location>
        <begin position="778"/>
        <end position="956"/>
    </location>
</feature>
<dbReference type="GO" id="GO:0022857">
    <property type="term" value="F:transmembrane transporter activity"/>
    <property type="evidence" value="ECO:0007669"/>
    <property type="project" value="InterPro"/>
</dbReference>
<dbReference type="SUPFAM" id="SSF52540">
    <property type="entry name" value="P-loop containing nucleoside triphosphate hydrolases"/>
    <property type="match status" value="2"/>
</dbReference>
<evidence type="ECO:0000259" key="13">
    <source>
        <dbReference type="PROSITE" id="PS50850"/>
    </source>
</evidence>
<dbReference type="Pfam" id="PF00176">
    <property type="entry name" value="SNF2-rel_dom"/>
    <property type="match status" value="1"/>
</dbReference>
<keyword evidence="17" id="KW-1185">Reference proteome</keyword>
<dbReference type="InterPro" id="IPR038718">
    <property type="entry name" value="SNF2-like_sf"/>
</dbReference>
<dbReference type="PROSITE" id="PS50850">
    <property type="entry name" value="MFS"/>
    <property type="match status" value="1"/>
</dbReference>
<dbReference type="InterPro" id="IPR057931">
    <property type="entry name" value="RHH_ERCC6L2"/>
</dbReference>
<evidence type="ECO:0000256" key="12">
    <source>
        <dbReference type="SAM" id="Phobius"/>
    </source>
</evidence>
<feature type="compositionally biased region" description="Basic and acidic residues" evidence="11">
    <location>
        <begin position="628"/>
        <end position="640"/>
    </location>
</feature>
<sequence>MYTRKEEAPAADDLAVAHKETMDQAPAQGSPVSAKRRKFGPPDIIRNWTAEERREREKRLLRKIDLRLLPMVIIMYILNYIDRNNIAAARLAGLEEDLNLDENGTQFATAVSILFVGYILMQVPSNLILNKMGKPAIYLPGCMVLWGVISAATAACNTFGGLLASRFWLGFVEAAYFPGVLFYLSCWYRRDELGVRTTYLYTGSLISGAFSGLISAGIRGNMDGARGLRAWRWLFLIEGVVTVAIAFGAFFVLPDFPRTTTWLTEEETALAVWRLEEDIGQDDWTTSEEQTFWHGFKLALEDVKMWVLLVLLFGNVSAASVTNFFPTVVATLGYSQVVTLLLTTPPYVLAVITALLNSWHADRTGERFFHVTLPLGVAMIAFIIAAATTNVAARYVAIMLMVPGVYSGYTTALAWISNTLPRPPAKRAAALALINAVANASSIYTSYLYPASARPGYMAAFVHNCLLAAVAVAAAGVLRIILVRLNKKLDRGERVEGAINAAPGEATEHGFRFRVHDRAKSNNNNYEPGFRYGRYHQRIGRSRGWESRVFAFSTRLPASDVPHCAVTLSTSHLLPTIIDFAKPSILLENGSIKMVSDKRKEVIDLLDNDDTKHMTPTKTSPNNKRRKVREDLEEKVHWTDESDTVPAKPKRRRAQRKSAGGKRKTPLKAQDGKAAEQDELELADVPDYLMTRRREFDERKKKYHESALMVPPDYTGIDFEESQTLDDLEERPKFSESSGIKPSRPYQDIPLTKSAGLIPASIAQYLRDYQVAGVEFLHRKFVYQEGGVLGDDMGLGKTVQVAAFLAVAFGKTGDERDAKRMRQIRYHSDRWYPRILIICPGSVIVNWKNELNRWGWWHIDLFHGANKDDVLGTARAGLIEIMITTYETYKNSRSQINMVQWDAVVADECHKLKDRYSATTKALRDVNALCRIGLTGTAIQNKYEELYTLLDWTNPGHFGPLTEWSQTITKPLTVGQSHEATVAQLSLARQTAQKLVQNLLPRYFLRRMKTLIAHQLPKKTDRVVFCPLTDLQKDAYDNFLRSDNIDLLRTVSSTCEHGEKKGWCCGQLLPNGSHWHSIVFPSMIVLQKLANHLTLLVPNHMDNETKHESELRTLQICLPDGWKALYNERDKIRNLVNPEFCGKWKVLKKLLKFWHGNGDKVLVFSHSVRLLRILQHLFTNTSYTISYLDGSLSYEQRQEVVDNFNSDPTQFVFLISTKAGGVGLNITSANKVVIVDPHWNPSYDLQAQDRAYRIGQTRDVEVFRLISLGTVEEIVYARQIYKQQQANIGYTASSERRYFKGVQQDTSRKGEIFGLQNIFTFHAENSLLRGIVNKTNIAEAKAGVNLVNVDMEKAAKDEELVGLVKPENKDSEDGGLSQLADLLTAENQDKLLESRKASAPQSDVVLGILASAGVDYTHDNSEVIGSSKVEEQLSKRAAQATFSEGDMEGQAALFADSDEEVIGQLHSKFNPPEDVMIRHFCEMSREFGFSNAVEFALVVESWSQETRRNCLDEFYQRRKVKVTQALAAEKETKKAEAAANIKAEVRDDVKNEDAKVAVKKQDNAQDSKNGLKQDPDDHKDNLVLKLGLKVEDVKPKTTWATDRATKRDFGSSPAAKNEQNDKKTVKVEEMKKRISIFLSDDDDEDEL</sequence>
<evidence type="ECO:0000256" key="3">
    <source>
        <dbReference type="ARBA" id="ARBA00022448"/>
    </source>
</evidence>
<dbReference type="GO" id="GO:0016020">
    <property type="term" value="C:membrane"/>
    <property type="evidence" value="ECO:0007669"/>
    <property type="project" value="UniProtKB-SubCell"/>
</dbReference>
<dbReference type="InterPro" id="IPR001650">
    <property type="entry name" value="Helicase_C-like"/>
</dbReference>
<evidence type="ECO:0000256" key="1">
    <source>
        <dbReference type="ARBA" id="ARBA00004123"/>
    </source>
</evidence>
<dbReference type="InterPro" id="IPR000330">
    <property type="entry name" value="SNF2_N"/>
</dbReference>
<keyword evidence="9 12" id="KW-0472">Membrane</keyword>
<dbReference type="GO" id="GO:0005524">
    <property type="term" value="F:ATP binding"/>
    <property type="evidence" value="ECO:0007669"/>
    <property type="project" value="InterPro"/>
</dbReference>
<name>A0A084QL13_STAC4</name>
<dbReference type="Pfam" id="PF07690">
    <property type="entry name" value="MFS_1"/>
    <property type="match status" value="1"/>
</dbReference>
<proteinExistence type="predicted"/>
<feature type="transmembrane region" description="Helical" evidence="12">
    <location>
        <begin position="64"/>
        <end position="81"/>
    </location>
</feature>
<feature type="region of interest" description="Disordered" evidence="11">
    <location>
        <begin position="1"/>
        <end position="38"/>
    </location>
</feature>
<keyword evidence="5" id="KW-0547">Nucleotide-binding</keyword>
<evidence type="ECO:0000256" key="11">
    <source>
        <dbReference type="SAM" id="MobiDB-lite"/>
    </source>
</evidence>
<dbReference type="FunFam" id="1.20.1250.20:FF:000013">
    <property type="entry name" value="MFS general substrate transporter"/>
    <property type="match status" value="1"/>
</dbReference>
<dbReference type="Gene3D" id="1.20.1250.20">
    <property type="entry name" value="MFS general substrate transporter like domains"/>
    <property type="match status" value="2"/>
</dbReference>
<feature type="transmembrane region" description="Helical" evidence="12">
    <location>
        <begin position="230"/>
        <end position="253"/>
    </location>
</feature>
<dbReference type="InterPro" id="IPR011701">
    <property type="entry name" value="MFS"/>
</dbReference>
<feature type="transmembrane region" description="Helical" evidence="12">
    <location>
        <begin position="337"/>
        <end position="356"/>
    </location>
</feature>
<feature type="transmembrane region" description="Helical" evidence="12">
    <location>
        <begin position="136"/>
        <end position="155"/>
    </location>
</feature>
<dbReference type="GO" id="GO:0005634">
    <property type="term" value="C:nucleus"/>
    <property type="evidence" value="ECO:0007669"/>
    <property type="project" value="UniProtKB-SubCell"/>
</dbReference>
<dbReference type="InterPro" id="IPR014001">
    <property type="entry name" value="Helicase_ATP-bd"/>
</dbReference>
<feature type="transmembrane region" description="Helical" evidence="12">
    <location>
        <begin position="198"/>
        <end position="218"/>
    </location>
</feature>
<evidence type="ECO:0000256" key="2">
    <source>
        <dbReference type="ARBA" id="ARBA00004141"/>
    </source>
</evidence>
<dbReference type="PROSITE" id="PS51194">
    <property type="entry name" value="HELICASE_CTER"/>
    <property type="match status" value="1"/>
</dbReference>
<dbReference type="STRING" id="1283841.A0A084QL13"/>
<gene>
    <name evidence="16" type="ORF">S40285_08471</name>
</gene>
<evidence type="ECO:0000259" key="15">
    <source>
        <dbReference type="PROSITE" id="PS51194"/>
    </source>
</evidence>
<reference evidence="16 17" key="1">
    <citation type="journal article" date="2014" name="BMC Genomics">
        <title>Comparative genome sequencing reveals chemotype-specific gene clusters in the toxigenic black mold Stachybotrys.</title>
        <authorList>
            <person name="Semeiks J."/>
            <person name="Borek D."/>
            <person name="Otwinowski Z."/>
            <person name="Grishin N.V."/>
        </authorList>
    </citation>
    <scope>NUCLEOTIDE SEQUENCE [LARGE SCALE GENOMIC DNA]</scope>
    <source>
        <strain evidence="16 17">IBT 40285</strain>
    </source>
</reference>
<comment type="subcellular location">
    <subcellularLocation>
        <location evidence="2">Membrane</location>
        <topology evidence="2">Multi-pass membrane protein</topology>
    </subcellularLocation>
    <subcellularLocation>
        <location evidence="1">Nucleus</location>
    </subcellularLocation>
</comment>
<dbReference type="Pfam" id="PF14773">
    <property type="entry name" value="VIGSSK"/>
    <property type="match status" value="1"/>
</dbReference>
<keyword evidence="8 12" id="KW-1133">Transmembrane helix</keyword>
<dbReference type="InterPro" id="IPR029256">
    <property type="entry name" value="Heliccase-ass-bd"/>
</dbReference>
<dbReference type="EMBL" id="KL660662">
    <property type="protein sequence ID" value="KFA64648.1"/>
    <property type="molecule type" value="Genomic_DNA"/>
</dbReference>
<evidence type="ECO:0000256" key="10">
    <source>
        <dbReference type="ARBA" id="ARBA00023242"/>
    </source>
</evidence>
<dbReference type="SMART" id="SM00490">
    <property type="entry name" value="HELICc"/>
    <property type="match status" value="1"/>
</dbReference>
<evidence type="ECO:0000313" key="17">
    <source>
        <dbReference type="Proteomes" id="UP000028524"/>
    </source>
</evidence>
<feature type="transmembrane region" description="Helical" evidence="12">
    <location>
        <begin position="368"/>
        <end position="389"/>
    </location>
</feature>
<dbReference type="InterPro" id="IPR020846">
    <property type="entry name" value="MFS_dom"/>
</dbReference>
<dbReference type="FunFam" id="1.20.1250.20:FF:000057">
    <property type="entry name" value="MFS general substrate transporter"/>
    <property type="match status" value="1"/>
</dbReference>
<dbReference type="InterPro" id="IPR027417">
    <property type="entry name" value="P-loop_NTPase"/>
</dbReference>
<feature type="transmembrane region" description="Helical" evidence="12">
    <location>
        <begin position="107"/>
        <end position="129"/>
    </location>
</feature>
<feature type="region of interest" description="Disordered" evidence="11">
    <location>
        <begin position="1552"/>
        <end position="1579"/>
    </location>
</feature>
<dbReference type="PROSITE" id="PS51192">
    <property type="entry name" value="HELICASE_ATP_BIND_1"/>
    <property type="match status" value="1"/>
</dbReference>
<dbReference type="HOGENOM" id="CLU_242598_0_0_1"/>
<evidence type="ECO:0000313" key="16">
    <source>
        <dbReference type="EMBL" id="KFA64648.1"/>
    </source>
</evidence>
<dbReference type="FunFam" id="3.40.50.10810:FF:000019">
    <property type="entry name" value="DNA excision repair protein ERCC-6-like 2 isoform X1"/>
    <property type="match status" value="1"/>
</dbReference>
<dbReference type="PANTHER" id="PTHR45629:SF7">
    <property type="entry name" value="DNA EXCISION REPAIR PROTEIN ERCC-6-RELATED"/>
    <property type="match status" value="1"/>
</dbReference>
<keyword evidence="4 12" id="KW-0812">Transmembrane</keyword>
<dbReference type="InParanoid" id="A0A084QL13"/>
<protein>
    <recommendedName>
        <fullName evidence="18">Major facilitator superfamily (MFS) profile domain-containing protein</fullName>
    </recommendedName>
</protein>
<dbReference type="SUPFAM" id="SSF103473">
    <property type="entry name" value="MFS general substrate transporter"/>
    <property type="match status" value="1"/>
</dbReference>